<dbReference type="InterPro" id="IPR011701">
    <property type="entry name" value="MFS"/>
</dbReference>
<evidence type="ECO:0000313" key="8">
    <source>
        <dbReference type="EMBL" id="KAF6220929.1"/>
    </source>
</evidence>
<evidence type="ECO:0000256" key="7">
    <source>
        <dbReference type="SAM" id="Phobius"/>
    </source>
</evidence>
<dbReference type="Gene3D" id="1.20.1250.20">
    <property type="entry name" value="MFS general substrate transporter like domains"/>
    <property type="match status" value="3"/>
</dbReference>
<sequence length="431" mass="47584">MEVETLHKPTESTEPSHSPDITSRASASSAEKAPATLQGPSTIDEKALLRKIDIRVIPILFIVYLAAFLDRVNIANALTLRLPKDLHLKGNESNVALTIFFVPYVLFEVPSNILMKRFKPHVWLSGFWYKREESQRRFTVFWSSVLFASMFGGLLASAIANMQGVRGYSSWRWIFILEGIATIIIGIGAYFLVADFPADASWLSAEEKEYVIARTGTDEGAASPITVRQIVSFFGNVKNIIGGFMYFAYSYFAPTIVKTLGYSTVETQLHTVPPAAAALALCLLSAYLSDRLRLRFPFIFFGFLLTIVGLAILLTTHGGFHLRYLGICFVAMGCFSAGPIIVCWYVMNLNGHMERSIGSAWMIGFGNTGGFVATFCFLAKDAPFYHVGYSICMGATCIGALAVVLYAGLVILENNAARKRDGKEHANKMYL</sequence>
<dbReference type="PANTHER" id="PTHR43791">
    <property type="entry name" value="PERMEASE-RELATED"/>
    <property type="match status" value="1"/>
</dbReference>
<comment type="subcellular location">
    <subcellularLocation>
        <location evidence="1">Membrane</location>
        <topology evidence="1">Multi-pass membrane protein</topology>
    </subcellularLocation>
</comment>
<evidence type="ECO:0000256" key="2">
    <source>
        <dbReference type="ARBA" id="ARBA00022448"/>
    </source>
</evidence>
<keyword evidence="2" id="KW-0813">Transport</keyword>
<keyword evidence="3 7" id="KW-0812">Transmembrane</keyword>
<evidence type="ECO:0000256" key="6">
    <source>
        <dbReference type="SAM" id="MobiDB-lite"/>
    </source>
</evidence>
<dbReference type="FunFam" id="1.20.1250.20:FF:000013">
    <property type="entry name" value="MFS general substrate transporter"/>
    <property type="match status" value="1"/>
</dbReference>
<name>A0A8H6CCY1_9LECA</name>
<feature type="transmembrane region" description="Helical" evidence="7">
    <location>
        <begin position="56"/>
        <end position="75"/>
    </location>
</feature>
<reference evidence="8 9" key="1">
    <citation type="journal article" date="2020" name="Genomics">
        <title>Complete, high-quality genomes from long-read metagenomic sequencing of two wolf lichen thalli reveals enigmatic genome architecture.</title>
        <authorList>
            <person name="McKenzie S.K."/>
            <person name="Walston R.F."/>
            <person name="Allen J.L."/>
        </authorList>
    </citation>
    <scope>NUCLEOTIDE SEQUENCE [LARGE SCALE GENOMIC DNA]</scope>
    <source>
        <strain evidence="8">WasteWater1</strain>
    </source>
</reference>
<feature type="transmembrane region" description="Helical" evidence="7">
    <location>
        <begin position="233"/>
        <end position="252"/>
    </location>
</feature>
<keyword evidence="5 7" id="KW-0472">Membrane</keyword>
<dbReference type="InterPro" id="IPR036259">
    <property type="entry name" value="MFS_trans_sf"/>
</dbReference>
<comment type="caution">
    <text evidence="8">The sequence shown here is derived from an EMBL/GenBank/DDBJ whole genome shotgun (WGS) entry which is preliminary data.</text>
</comment>
<feature type="compositionally biased region" description="Basic and acidic residues" evidence="6">
    <location>
        <begin position="1"/>
        <end position="11"/>
    </location>
</feature>
<dbReference type="GO" id="GO:0005886">
    <property type="term" value="C:plasma membrane"/>
    <property type="evidence" value="ECO:0007669"/>
    <property type="project" value="TreeGrafter"/>
</dbReference>
<gene>
    <name evidence="8" type="ORF">HO133_002609</name>
</gene>
<feature type="region of interest" description="Disordered" evidence="6">
    <location>
        <begin position="1"/>
        <end position="37"/>
    </location>
</feature>
<keyword evidence="9" id="KW-1185">Reference proteome</keyword>
<keyword evidence="4 7" id="KW-1133">Transmembrane helix</keyword>
<dbReference type="RefSeq" id="XP_037150364.1">
    <property type="nucleotide sequence ID" value="XM_037293535.1"/>
</dbReference>
<feature type="transmembrane region" description="Helical" evidence="7">
    <location>
        <begin position="296"/>
        <end position="318"/>
    </location>
</feature>
<evidence type="ECO:0000256" key="4">
    <source>
        <dbReference type="ARBA" id="ARBA00022989"/>
    </source>
</evidence>
<dbReference type="GeneID" id="59331022"/>
<dbReference type="FunFam" id="1.20.1250.20:FF:000566">
    <property type="entry name" value="Uncharacterized protein"/>
    <property type="match status" value="1"/>
</dbReference>
<dbReference type="Proteomes" id="UP000593566">
    <property type="component" value="Unassembled WGS sequence"/>
</dbReference>
<evidence type="ECO:0000256" key="1">
    <source>
        <dbReference type="ARBA" id="ARBA00004141"/>
    </source>
</evidence>
<feature type="transmembrane region" description="Helical" evidence="7">
    <location>
        <begin position="324"/>
        <end position="347"/>
    </location>
</feature>
<dbReference type="AlphaFoldDB" id="A0A8H6CCY1"/>
<evidence type="ECO:0000256" key="3">
    <source>
        <dbReference type="ARBA" id="ARBA00022692"/>
    </source>
</evidence>
<accession>A0A8H6CCY1</accession>
<feature type="transmembrane region" description="Helical" evidence="7">
    <location>
        <begin position="386"/>
        <end position="412"/>
    </location>
</feature>
<evidence type="ECO:0000313" key="9">
    <source>
        <dbReference type="Proteomes" id="UP000593566"/>
    </source>
</evidence>
<dbReference type="Pfam" id="PF07690">
    <property type="entry name" value="MFS_1"/>
    <property type="match status" value="1"/>
</dbReference>
<dbReference type="SUPFAM" id="SSF103473">
    <property type="entry name" value="MFS general substrate transporter"/>
    <property type="match status" value="1"/>
</dbReference>
<feature type="transmembrane region" description="Helical" evidence="7">
    <location>
        <begin position="95"/>
        <end position="115"/>
    </location>
</feature>
<dbReference type="GO" id="GO:0022857">
    <property type="term" value="F:transmembrane transporter activity"/>
    <property type="evidence" value="ECO:0007669"/>
    <property type="project" value="InterPro"/>
</dbReference>
<feature type="transmembrane region" description="Helical" evidence="7">
    <location>
        <begin position="171"/>
        <end position="193"/>
    </location>
</feature>
<dbReference type="PANTHER" id="PTHR43791:SF46">
    <property type="entry name" value="MAJOR FACILITATOR SUPERFAMILY (MFS) PROFILE DOMAIN-CONTAINING PROTEIN-RELATED"/>
    <property type="match status" value="1"/>
</dbReference>
<feature type="transmembrane region" description="Helical" evidence="7">
    <location>
        <begin position="359"/>
        <end position="380"/>
    </location>
</feature>
<feature type="transmembrane region" description="Helical" evidence="7">
    <location>
        <begin position="272"/>
        <end position="289"/>
    </location>
</feature>
<feature type="compositionally biased region" description="Polar residues" evidence="6">
    <location>
        <begin position="12"/>
        <end position="29"/>
    </location>
</feature>
<organism evidence="8 9">
    <name type="scientific">Letharia lupina</name>
    <dbReference type="NCBI Taxonomy" id="560253"/>
    <lineage>
        <taxon>Eukaryota</taxon>
        <taxon>Fungi</taxon>
        <taxon>Dikarya</taxon>
        <taxon>Ascomycota</taxon>
        <taxon>Pezizomycotina</taxon>
        <taxon>Lecanoromycetes</taxon>
        <taxon>OSLEUM clade</taxon>
        <taxon>Lecanoromycetidae</taxon>
        <taxon>Lecanorales</taxon>
        <taxon>Lecanorineae</taxon>
        <taxon>Parmeliaceae</taxon>
        <taxon>Letharia</taxon>
    </lineage>
</organism>
<evidence type="ECO:0000256" key="5">
    <source>
        <dbReference type="ARBA" id="ARBA00023136"/>
    </source>
</evidence>
<feature type="transmembrane region" description="Helical" evidence="7">
    <location>
        <begin position="138"/>
        <end position="159"/>
    </location>
</feature>
<protein>
    <submittedName>
        <fullName evidence="8">Uncharacterized protein</fullName>
    </submittedName>
</protein>
<dbReference type="EMBL" id="JACCJB010000015">
    <property type="protein sequence ID" value="KAF6220929.1"/>
    <property type="molecule type" value="Genomic_DNA"/>
</dbReference>
<proteinExistence type="predicted"/>